<evidence type="ECO:0000256" key="1">
    <source>
        <dbReference type="ARBA" id="ARBA00006484"/>
    </source>
</evidence>
<dbReference type="InterPro" id="IPR002347">
    <property type="entry name" value="SDR_fam"/>
</dbReference>
<dbReference type="OrthoDB" id="7064009at2"/>
<evidence type="ECO:0000313" key="2">
    <source>
        <dbReference type="EMBL" id="RJF91678.1"/>
    </source>
</evidence>
<keyword evidence="3" id="KW-1185">Reference proteome</keyword>
<dbReference type="InterPro" id="IPR050259">
    <property type="entry name" value="SDR"/>
</dbReference>
<name>A0A3A3FH05_9BURK</name>
<dbReference type="SUPFAM" id="SSF51735">
    <property type="entry name" value="NAD(P)-binding Rossmann-fold domains"/>
    <property type="match status" value="1"/>
</dbReference>
<dbReference type="EMBL" id="QYUO01000003">
    <property type="protein sequence ID" value="RJF91678.1"/>
    <property type="molecule type" value="Genomic_DNA"/>
</dbReference>
<dbReference type="Pfam" id="PF13561">
    <property type="entry name" value="adh_short_C2"/>
    <property type="match status" value="1"/>
</dbReference>
<dbReference type="PRINTS" id="PR00081">
    <property type="entry name" value="GDHRDH"/>
</dbReference>
<accession>A0A3A3FH05</accession>
<dbReference type="FunFam" id="3.40.50.720:FF:000084">
    <property type="entry name" value="Short-chain dehydrogenase reductase"/>
    <property type="match status" value="1"/>
</dbReference>
<sequence>MPPVNEQNIRLDGKVAVVTAGANGIGEGAAMSIARFGGNVVVADNDAENGERVAAAIRALGREALYIPTDVTHTEQIEAMIEKAAAHFGRLDILVNNAGGSRRIRFMDQSERSWRRHIDLNFISLLAATQAAAKVMISAGNGGTIINVASSEALRAAPGYAVYAACKAGMVSFTRSMSLELSDHGIRVHALAPDMIETPGLKPYFDNASEEMNAARDRYIPLKRLGSIDEIGSVVVFLASSMSSYLNGLTIPVDGGALASSGWTRSPADGNWNLYHG</sequence>
<comment type="similarity">
    <text evidence="1">Belongs to the short-chain dehydrogenases/reductases (SDR) family.</text>
</comment>
<dbReference type="Proteomes" id="UP000265955">
    <property type="component" value="Unassembled WGS sequence"/>
</dbReference>
<organism evidence="2 3">
    <name type="scientific">Noviherbaspirillum saxi</name>
    <dbReference type="NCBI Taxonomy" id="2320863"/>
    <lineage>
        <taxon>Bacteria</taxon>
        <taxon>Pseudomonadati</taxon>
        <taxon>Pseudomonadota</taxon>
        <taxon>Betaproteobacteria</taxon>
        <taxon>Burkholderiales</taxon>
        <taxon>Oxalobacteraceae</taxon>
        <taxon>Noviherbaspirillum</taxon>
    </lineage>
</organism>
<proteinExistence type="inferred from homology"/>
<reference evidence="3" key="1">
    <citation type="submission" date="2018-09" db="EMBL/GenBank/DDBJ databases">
        <authorList>
            <person name="Zhu H."/>
        </authorList>
    </citation>
    <scope>NUCLEOTIDE SEQUENCE [LARGE SCALE GENOMIC DNA]</scope>
    <source>
        <strain evidence="3">K1R23-30</strain>
    </source>
</reference>
<dbReference type="PROSITE" id="PS00061">
    <property type="entry name" value="ADH_SHORT"/>
    <property type="match status" value="1"/>
</dbReference>
<dbReference type="PANTHER" id="PTHR42879">
    <property type="entry name" value="3-OXOACYL-(ACYL-CARRIER-PROTEIN) REDUCTASE"/>
    <property type="match status" value="1"/>
</dbReference>
<dbReference type="Gene3D" id="3.40.50.720">
    <property type="entry name" value="NAD(P)-binding Rossmann-like Domain"/>
    <property type="match status" value="1"/>
</dbReference>
<dbReference type="CDD" id="cd05233">
    <property type="entry name" value="SDR_c"/>
    <property type="match status" value="1"/>
</dbReference>
<comment type="caution">
    <text evidence="2">The sequence shown here is derived from an EMBL/GenBank/DDBJ whole genome shotgun (WGS) entry which is preliminary data.</text>
</comment>
<protein>
    <submittedName>
        <fullName evidence="2">SDR family oxidoreductase</fullName>
    </submittedName>
</protein>
<dbReference type="InterPro" id="IPR020904">
    <property type="entry name" value="Sc_DH/Rdtase_CS"/>
</dbReference>
<dbReference type="AlphaFoldDB" id="A0A3A3FH05"/>
<dbReference type="NCBIfam" id="NF005559">
    <property type="entry name" value="PRK07231.1"/>
    <property type="match status" value="1"/>
</dbReference>
<dbReference type="InterPro" id="IPR036291">
    <property type="entry name" value="NAD(P)-bd_dom_sf"/>
</dbReference>
<dbReference type="PRINTS" id="PR00080">
    <property type="entry name" value="SDRFAMILY"/>
</dbReference>
<dbReference type="GO" id="GO:0032787">
    <property type="term" value="P:monocarboxylic acid metabolic process"/>
    <property type="evidence" value="ECO:0007669"/>
    <property type="project" value="UniProtKB-ARBA"/>
</dbReference>
<evidence type="ECO:0000313" key="3">
    <source>
        <dbReference type="Proteomes" id="UP000265955"/>
    </source>
</evidence>
<gene>
    <name evidence="2" type="ORF">D3871_23565</name>
</gene>